<feature type="transmembrane region" description="Helical" evidence="1">
    <location>
        <begin position="21"/>
        <end position="40"/>
    </location>
</feature>
<organism evidence="2 3">
    <name type="scientific">Microcosmobacter mediterraneus</name>
    <dbReference type="NCBI Taxonomy" id="3075607"/>
    <lineage>
        <taxon>Bacteria</taxon>
        <taxon>Pseudomonadati</taxon>
        <taxon>Bacteroidota</taxon>
        <taxon>Flavobacteriia</taxon>
        <taxon>Flavobacteriales</taxon>
        <taxon>Flavobacteriaceae</taxon>
        <taxon>Microcosmobacter</taxon>
    </lineage>
</organism>
<evidence type="ECO:0000256" key="1">
    <source>
        <dbReference type="SAM" id="Phobius"/>
    </source>
</evidence>
<keyword evidence="1" id="KW-1133">Transmembrane helix</keyword>
<dbReference type="RefSeq" id="WP_311428311.1">
    <property type="nucleotide sequence ID" value="NZ_JAVRIA010000009.1"/>
</dbReference>
<name>A0ABU2YN09_9FLAO</name>
<keyword evidence="3" id="KW-1185">Reference proteome</keyword>
<keyword evidence="1" id="KW-0472">Membrane</keyword>
<gene>
    <name evidence="2" type="ORF">RM697_12870</name>
</gene>
<sequence length="244" mass="28758">MIKFFRKIRQKLLSENKFSKYLIYAVGEIILVVIGILIALQVNTVNQNKLIDKKISNYLKEIKLNLEDEIDRSELVVEFYVKRDSVLKLVVLDKLKKEDYISGSGVHNPNYAIMNWNAISINQNAYNNMVLISSDIPDKYRSIYKELNILYEVHGENLDVRKSKLQEKMRIFSDYLRDNKVWFHKLAMGDNSDEEMINYYMGDPFYKNYVLEYYDDAMKLKLATSIYAEQAKVVITKIAEFENQ</sequence>
<evidence type="ECO:0000313" key="2">
    <source>
        <dbReference type="EMBL" id="MDT0559549.1"/>
    </source>
</evidence>
<protein>
    <submittedName>
        <fullName evidence="2">Uncharacterized protein</fullName>
    </submittedName>
</protein>
<proteinExistence type="predicted"/>
<dbReference type="EMBL" id="JAVRIA010000009">
    <property type="protein sequence ID" value="MDT0559549.1"/>
    <property type="molecule type" value="Genomic_DNA"/>
</dbReference>
<keyword evidence="1" id="KW-0812">Transmembrane</keyword>
<accession>A0ABU2YN09</accession>
<evidence type="ECO:0000313" key="3">
    <source>
        <dbReference type="Proteomes" id="UP001259492"/>
    </source>
</evidence>
<dbReference type="Proteomes" id="UP001259492">
    <property type="component" value="Unassembled WGS sequence"/>
</dbReference>
<comment type="caution">
    <text evidence="2">The sequence shown here is derived from an EMBL/GenBank/DDBJ whole genome shotgun (WGS) entry which is preliminary data.</text>
</comment>
<reference evidence="2 3" key="1">
    <citation type="submission" date="2023-09" db="EMBL/GenBank/DDBJ databases">
        <authorList>
            <person name="Rey-Velasco X."/>
        </authorList>
    </citation>
    <scope>NUCLEOTIDE SEQUENCE [LARGE SCALE GENOMIC DNA]</scope>
    <source>
        <strain evidence="2 3">W332</strain>
    </source>
</reference>